<sequence length="83" mass="9280">MCSRLRAAERTMKRGYYIHWSSSLSAYDEAILANARMAIARSLEILRNSQPGTFLGHRRHGTSARDAQEPADGDGASRAMKRE</sequence>
<dbReference type="EMBL" id="LNCU01000045">
    <property type="protein sequence ID" value="KWV57041.1"/>
    <property type="molecule type" value="Genomic_DNA"/>
</dbReference>
<reference evidence="2 3" key="1">
    <citation type="submission" date="2015-11" db="EMBL/GenBank/DDBJ databases">
        <title>Draft Genome Sequence of the Strain BR 10303 (Bradyrhizobium sp.) isolated from nodules of Centrolobium paraense.</title>
        <authorList>
            <person name="Zelli J.E."/>
            <person name="Simoes-Araujo J.L."/>
            <person name="Barauna A.C."/>
            <person name="Silva K."/>
        </authorList>
    </citation>
    <scope>NUCLEOTIDE SEQUENCE [LARGE SCALE GENOMIC DNA]</scope>
    <source>
        <strain evidence="2 3">BR 10303</strain>
    </source>
</reference>
<keyword evidence="3" id="KW-1185">Reference proteome</keyword>
<accession>A0A109JXR8</accession>
<dbReference type="AlphaFoldDB" id="A0A109JXR8"/>
<dbReference type="Proteomes" id="UP000057737">
    <property type="component" value="Unassembled WGS sequence"/>
</dbReference>
<protein>
    <submittedName>
        <fullName evidence="2">Uncharacterized protein</fullName>
    </submittedName>
</protein>
<name>A0A109JXR8_9BRAD</name>
<proteinExistence type="predicted"/>
<evidence type="ECO:0000313" key="3">
    <source>
        <dbReference type="Proteomes" id="UP000057737"/>
    </source>
</evidence>
<comment type="caution">
    <text evidence="2">The sequence shown here is derived from an EMBL/GenBank/DDBJ whole genome shotgun (WGS) entry which is preliminary data.</text>
</comment>
<evidence type="ECO:0000256" key="1">
    <source>
        <dbReference type="SAM" id="MobiDB-lite"/>
    </source>
</evidence>
<evidence type="ECO:0000313" key="2">
    <source>
        <dbReference type="EMBL" id="KWV57041.1"/>
    </source>
</evidence>
<organism evidence="2 3">
    <name type="scientific">Bradyrhizobium macuxiense</name>
    <dbReference type="NCBI Taxonomy" id="1755647"/>
    <lineage>
        <taxon>Bacteria</taxon>
        <taxon>Pseudomonadati</taxon>
        <taxon>Pseudomonadota</taxon>
        <taxon>Alphaproteobacteria</taxon>
        <taxon>Hyphomicrobiales</taxon>
        <taxon>Nitrobacteraceae</taxon>
        <taxon>Bradyrhizobium</taxon>
    </lineage>
</organism>
<feature type="region of interest" description="Disordered" evidence="1">
    <location>
        <begin position="52"/>
        <end position="83"/>
    </location>
</feature>
<gene>
    <name evidence="2" type="ORF">AS156_03495</name>
</gene>